<keyword evidence="6" id="KW-1185">Reference proteome</keyword>
<dbReference type="AlphaFoldDB" id="A0AAW2AMY5"/>
<reference evidence="5 6" key="1">
    <citation type="submission" date="2024-05" db="EMBL/GenBank/DDBJ databases">
        <title>A high-quality chromosomal-level genome assembly of Topmouth culter (Culter alburnus).</title>
        <authorList>
            <person name="Zhao H."/>
        </authorList>
    </citation>
    <scope>NUCLEOTIDE SEQUENCE [LARGE SCALE GENOMIC DNA]</scope>
    <source>
        <strain evidence="5">CATC2023</strain>
        <tissue evidence="5">Muscle</tissue>
    </source>
</reference>
<feature type="chain" id="PRO_5043732864" description="ZP domain-containing protein" evidence="3">
    <location>
        <begin position="17"/>
        <end position="378"/>
    </location>
</feature>
<feature type="domain" description="ZP" evidence="4">
    <location>
        <begin position="23"/>
        <end position="265"/>
    </location>
</feature>
<dbReference type="Proteomes" id="UP001479290">
    <property type="component" value="Unassembled WGS sequence"/>
</dbReference>
<dbReference type="InterPro" id="IPR055355">
    <property type="entry name" value="ZP-C"/>
</dbReference>
<dbReference type="GO" id="GO:0031012">
    <property type="term" value="C:extracellular matrix"/>
    <property type="evidence" value="ECO:0007669"/>
    <property type="project" value="TreeGrafter"/>
</dbReference>
<dbReference type="GO" id="GO:2000344">
    <property type="term" value="P:positive regulation of acrosome reaction"/>
    <property type="evidence" value="ECO:0007669"/>
    <property type="project" value="TreeGrafter"/>
</dbReference>
<evidence type="ECO:0000256" key="2">
    <source>
        <dbReference type="SAM" id="Phobius"/>
    </source>
</evidence>
<comment type="caution">
    <text evidence="5">The sequence shown here is derived from an EMBL/GenBank/DDBJ whole genome shotgun (WGS) entry which is preliminary data.</text>
</comment>
<dbReference type="InterPro" id="IPR042235">
    <property type="entry name" value="ZP-C_dom"/>
</dbReference>
<keyword evidence="3" id="KW-0732">Signal</keyword>
<dbReference type="GO" id="GO:0035803">
    <property type="term" value="P:egg coat formation"/>
    <property type="evidence" value="ECO:0007669"/>
    <property type="project" value="TreeGrafter"/>
</dbReference>
<dbReference type="InterPro" id="IPR001507">
    <property type="entry name" value="ZP_dom"/>
</dbReference>
<evidence type="ECO:0000256" key="3">
    <source>
        <dbReference type="SAM" id="SignalP"/>
    </source>
</evidence>
<evidence type="ECO:0000313" key="5">
    <source>
        <dbReference type="EMBL" id="KAK9973969.1"/>
    </source>
</evidence>
<name>A0AAW2AMY5_CULAL</name>
<dbReference type="PANTHER" id="PTHR11576:SF3">
    <property type="entry name" value="SI:CH211-14A17.6-RELATED"/>
    <property type="match status" value="1"/>
</dbReference>
<dbReference type="PANTHER" id="PTHR11576">
    <property type="entry name" value="ZONA PELLUCIDA SPERM-BINDING PROTEIN 3"/>
    <property type="match status" value="1"/>
</dbReference>
<evidence type="ECO:0000259" key="4">
    <source>
        <dbReference type="PROSITE" id="PS51034"/>
    </source>
</evidence>
<keyword evidence="2" id="KW-0472">Membrane</keyword>
<dbReference type="Pfam" id="PF00100">
    <property type="entry name" value="Zona_pellucida"/>
    <property type="match status" value="1"/>
</dbReference>
<sequence>MVSARLFLMFVATAMAQKDFSIDCGTDDWVTVRWRPGLDFSQKVDPSKALLGNCPPTSLVSKDTLLFRVLLHDCGFNKQVAAGQVTYSNMLIYERRPGLPFISESIQCVYDLPVDEESAFSAEEPDATEGPETFNMEIMNADFSGPAPSLTFKLGSSIPIRATVEPRSHRPLQIYLESCVLATNADIRRATRVHPVIANTGCLMESKARNASFLPRRSPDEIRLHLEAFKFALGEQIFLHCDLEAYAAQSLNVDRKACHYVQKQHRWELLDDPSQSYACSCCDSACVWRTDAIMDGVSGRKVLGPFVIVENDSQSSASLDTQSSTERGLGEFPVWLLVVAVTAALGTVMGVLAVSYYLCFWRGGRMGYRPSRDLLTKY</sequence>
<dbReference type="InterPro" id="IPR055356">
    <property type="entry name" value="ZP-N"/>
</dbReference>
<dbReference type="EMBL" id="JAWDJR010000005">
    <property type="protein sequence ID" value="KAK9973969.1"/>
    <property type="molecule type" value="Genomic_DNA"/>
</dbReference>
<feature type="transmembrane region" description="Helical" evidence="2">
    <location>
        <begin position="332"/>
        <end position="359"/>
    </location>
</feature>
<dbReference type="Gene3D" id="2.60.40.3210">
    <property type="entry name" value="Zona pellucida, ZP-N domain"/>
    <property type="match status" value="1"/>
</dbReference>
<dbReference type="SMART" id="SM00241">
    <property type="entry name" value="ZP"/>
    <property type="match status" value="1"/>
</dbReference>
<evidence type="ECO:0000313" key="6">
    <source>
        <dbReference type="Proteomes" id="UP001479290"/>
    </source>
</evidence>
<protein>
    <recommendedName>
        <fullName evidence="4">ZP domain-containing protein</fullName>
    </recommendedName>
</protein>
<organism evidence="5 6">
    <name type="scientific">Culter alburnus</name>
    <name type="common">Topmouth culter</name>
    <dbReference type="NCBI Taxonomy" id="194366"/>
    <lineage>
        <taxon>Eukaryota</taxon>
        <taxon>Metazoa</taxon>
        <taxon>Chordata</taxon>
        <taxon>Craniata</taxon>
        <taxon>Vertebrata</taxon>
        <taxon>Euteleostomi</taxon>
        <taxon>Actinopterygii</taxon>
        <taxon>Neopterygii</taxon>
        <taxon>Teleostei</taxon>
        <taxon>Ostariophysi</taxon>
        <taxon>Cypriniformes</taxon>
        <taxon>Xenocyprididae</taxon>
        <taxon>Xenocypridinae</taxon>
        <taxon>Culter</taxon>
    </lineage>
</organism>
<dbReference type="PROSITE" id="PS51034">
    <property type="entry name" value="ZP_2"/>
    <property type="match status" value="1"/>
</dbReference>
<feature type="signal peptide" evidence="3">
    <location>
        <begin position="1"/>
        <end position="16"/>
    </location>
</feature>
<gene>
    <name evidence="5" type="ORF">ABG768_022082</name>
</gene>
<proteinExistence type="predicted"/>
<keyword evidence="2" id="KW-0812">Transmembrane</keyword>
<dbReference type="FunFam" id="2.60.40.4100:FF:000002">
    <property type="entry name" value="Zona pellucida sperm-binding protein 3"/>
    <property type="match status" value="1"/>
</dbReference>
<evidence type="ECO:0000256" key="1">
    <source>
        <dbReference type="ARBA" id="ARBA00023157"/>
    </source>
</evidence>
<keyword evidence="1" id="KW-1015">Disulfide bond</keyword>
<dbReference type="Pfam" id="PF23344">
    <property type="entry name" value="ZP-N"/>
    <property type="match status" value="1"/>
</dbReference>
<dbReference type="GO" id="GO:0007339">
    <property type="term" value="P:binding of sperm to zona pellucida"/>
    <property type="evidence" value="ECO:0007669"/>
    <property type="project" value="TreeGrafter"/>
</dbReference>
<dbReference type="Gene3D" id="2.60.40.4100">
    <property type="entry name" value="Zona pellucida, ZP-C domain"/>
    <property type="match status" value="1"/>
</dbReference>
<dbReference type="GO" id="GO:0032190">
    <property type="term" value="F:acrosin binding"/>
    <property type="evidence" value="ECO:0007669"/>
    <property type="project" value="TreeGrafter"/>
</dbReference>
<accession>A0AAW2AMY5</accession>
<keyword evidence="2" id="KW-1133">Transmembrane helix</keyword>